<dbReference type="PANTHER" id="PTHR46494">
    <property type="entry name" value="CORA FAMILY METAL ION TRANSPORTER (EUROFUNG)"/>
    <property type="match status" value="1"/>
</dbReference>
<dbReference type="InterPro" id="IPR045861">
    <property type="entry name" value="CorA_cytoplasmic_dom"/>
</dbReference>
<dbReference type="Proteomes" id="UP000287605">
    <property type="component" value="Unassembled WGS sequence"/>
</dbReference>
<dbReference type="GO" id="GO:0000287">
    <property type="term" value="F:magnesium ion binding"/>
    <property type="evidence" value="ECO:0007669"/>
    <property type="project" value="TreeGrafter"/>
</dbReference>
<evidence type="ECO:0000256" key="11">
    <source>
        <dbReference type="ARBA" id="ARBA00045497"/>
    </source>
</evidence>
<keyword evidence="9 12" id="KW-0472">Membrane</keyword>
<evidence type="ECO:0000256" key="7">
    <source>
        <dbReference type="ARBA" id="ARBA00022989"/>
    </source>
</evidence>
<dbReference type="SUPFAM" id="SSF144083">
    <property type="entry name" value="Magnesium transport protein CorA, transmembrane region"/>
    <property type="match status" value="1"/>
</dbReference>
<dbReference type="GO" id="GO:0015087">
    <property type="term" value="F:cobalt ion transmembrane transporter activity"/>
    <property type="evidence" value="ECO:0007669"/>
    <property type="project" value="TreeGrafter"/>
</dbReference>
<proteinExistence type="inferred from homology"/>
<evidence type="ECO:0000256" key="9">
    <source>
        <dbReference type="ARBA" id="ARBA00023136"/>
    </source>
</evidence>
<evidence type="ECO:0000256" key="8">
    <source>
        <dbReference type="ARBA" id="ARBA00023065"/>
    </source>
</evidence>
<dbReference type="InterPro" id="IPR045863">
    <property type="entry name" value="CorA_TM1_TM2"/>
</dbReference>
<dbReference type="FunFam" id="1.20.58.340:FF:000004">
    <property type="entry name" value="Magnesium transport protein CorA"/>
    <property type="match status" value="1"/>
</dbReference>
<keyword evidence="8" id="KW-0406">Ion transport</keyword>
<evidence type="ECO:0000256" key="2">
    <source>
        <dbReference type="ARBA" id="ARBA00009765"/>
    </source>
</evidence>
<evidence type="ECO:0000256" key="6">
    <source>
        <dbReference type="ARBA" id="ARBA00022842"/>
    </source>
</evidence>
<dbReference type="SUPFAM" id="SSF143865">
    <property type="entry name" value="CorA soluble domain-like"/>
    <property type="match status" value="1"/>
</dbReference>
<organism evidence="13 14">
    <name type="scientific">Vagococcus elongatus</name>
    <dbReference type="NCBI Taxonomy" id="180344"/>
    <lineage>
        <taxon>Bacteria</taxon>
        <taxon>Bacillati</taxon>
        <taxon>Bacillota</taxon>
        <taxon>Bacilli</taxon>
        <taxon>Lactobacillales</taxon>
        <taxon>Enterococcaceae</taxon>
        <taxon>Vagococcus</taxon>
    </lineage>
</organism>
<keyword evidence="7 12" id="KW-1133">Transmembrane helix</keyword>
<dbReference type="Gene3D" id="1.20.58.340">
    <property type="entry name" value="Magnesium transport protein CorA, transmembrane region"/>
    <property type="match status" value="2"/>
</dbReference>
<accession>A0A430B5D6</accession>
<sequence>MDDMKIYNLLEGNSHTLDNSIVNEPCFVIAKENQVKKMADLLGISDFSRNTIKRADTFIRFDAREDHDYLNLIYFQTVGGTFEFETFSLVFGKTFLILSLTEESHLLEDFLDDFLPSIQTNDISQLYVSFLDALFSEMFDSLYLYEEILAEIENEIIISDKVHGMEEIVEKKNNCFKVKKYMRLLLYVGDDLILNINNLISEKQMKVVNTLDVAINRLYEFSSNLYETCVHLLEIYDSTVSTRTNDVINKLTVFTVFATPITVLTGIYGMNFENMPELQNPNGYYILLGIMVFISLMIYFILKKIKLL</sequence>
<keyword evidence="5 12" id="KW-0812">Transmembrane</keyword>
<dbReference type="EMBL" id="NGKA01000001">
    <property type="protein sequence ID" value="RSU15535.1"/>
    <property type="molecule type" value="Genomic_DNA"/>
</dbReference>
<dbReference type="GO" id="GO:0015095">
    <property type="term" value="F:magnesium ion transmembrane transporter activity"/>
    <property type="evidence" value="ECO:0007669"/>
    <property type="project" value="TreeGrafter"/>
</dbReference>
<protein>
    <recommendedName>
        <fullName evidence="15">Magnesium transporter CorA</fullName>
    </recommendedName>
</protein>
<comment type="subcellular location">
    <subcellularLocation>
        <location evidence="1">Cell membrane</location>
        <topology evidence="1">Multi-pass membrane protein</topology>
    </subcellularLocation>
</comment>
<dbReference type="GO" id="GO:0050897">
    <property type="term" value="F:cobalt ion binding"/>
    <property type="evidence" value="ECO:0007669"/>
    <property type="project" value="TreeGrafter"/>
</dbReference>
<dbReference type="InterPro" id="IPR002523">
    <property type="entry name" value="MgTranspt_CorA/ZnTranspt_ZntB"/>
</dbReference>
<dbReference type="AlphaFoldDB" id="A0A430B5D6"/>
<evidence type="ECO:0000256" key="1">
    <source>
        <dbReference type="ARBA" id="ARBA00004651"/>
    </source>
</evidence>
<evidence type="ECO:0000256" key="12">
    <source>
        <dbReference type="SAM" id="Phobius"/>
    </source>
</evidence>
<evidence type="ECO:0000256" key="3">
    <source>
        <dbReference type="ARBA" id="ARBA00022448"/>
    </source>
</evidence>
<evidence type="ECO:0000313" key="14">
    <source>
        <dbReference type="Proteomes" id="UP000287605"/>
    </source>
</evidence>
<evidence type="ECO:0000313" key="13">
    <source>
        <dbReference type="EMBL" id="RSU15535.1"/>
    </source>
</evidence>
<evidence type="ECO:0000256" key="10">
    <source>
        <dbReference type="ARBA" id="ARBA00034269"/>
    </source>
</evidence>
<comment type="similarity">
    <text evidence="2">Belongs to the CorA metal ion transporter (MIT) (TC 1.A.35) family.</text>
</comment>
<comment type="catalytic activity">
    <reaction evidence="10">
        <text>Mg(2+)(in) = Mg(2+)(out)</text>
        <dbReference type="Rhea" id="RHEA:29827"/>
        <dbReference type="ChEBI" id="CHEBI:18420"/>
    </reaction>
</comment>
<feature type="transmembrane region" description="Helical" evidence="12">
    <location>
        <begin position="283"/>
        <end position="302"/>
    </location>
</feature>
<dbReference type="PANTHER" id="PTHR46494:SF1">
    <property type="entry name" value="CORA FAMILY METAL ION TRANSPORTER (EUROFUNG)"/>
    <property type="match status" value="1"/>
</dbReference>
<evidence type="ECO:0000256" key="5">
    <source>
        <dbReference type="ARBA" id="ARBA00022692"/>
    </source>
</evidence>
<comment type="caution">
    <text evidence="13">The sequence shown here is derived from an EMBL/GenBank/DDBJ whole genome shotgun (WGS) entry which is preliminary data.</text>
</comment>
<keyword evidence="6" id="KW-0460">Magnesium</keyword>
<gene>
    <name evidence="13" type="ORF">CBF29_00205</name>
</gene>
<reference evidence="13 14" key="1">
    <citation type="submission" date="2017-05" db="EMBL/GenBank/DDBJ databases">
        <title>Vagococcus spp. assemblies.</title>
        <authorList>
            <person name="Gulvik C.A."/>
        </authorList>
    </citation>
    <scope>NUCLEOTIDE SEQUENCE [LARGE SCALE GENOMIC DNA]</scope>
    <source>
        <strain evidence="13 14">CCUG 51432</strain>
    </source>
</reference>
<dbReference type="GO" id="GO:0005886">
    <property type="term" value="C:plasma membrane"/>
    <property type="evidence" value="ECO:0007669"/>
    <property type="project" value="UniProtKB-SubCell"/>
</dbReference>
<keyword evidence="4" id="KW-1003">Cell membrane</keyword>
<dbReference type="Pfam" id="PF01544">
    <property type="entry name" value="CorA"/>
    <property type="match status" value="1"/>
</dbReference>
<evidence type="ECO:0008006" key="15">
    <source>
        <dbReference type="Google" id="ProtNLM"/>
    </source>
</evidence>
<comment type="function">
    <text evidence="11">Mediates influx of magnesium ions. Alternates between open and closed states. Activated by low cytoplasmic Mg(2+) levels. Inactive when cytoplasmic Mg(2+) levels are high.</text>
</comment>
<evidence type="ECO:0000256" key="4">
    <source>
        <dbReference type="ARBA" id="ARBA00022475"/>
    </source>
</evidence>
<feature type="transmembrane region" description="Helical" evidence="12">
    <location>
        <begin position="251"/>
        <end position="271"/>
    </location>
</feature>
<keyword evidence="14" id="KW-1185">Reference proteome</keyword>
<name>A0A430B5D6_9ENTE</name>
<keyword evidence="3" id="KW-0813">Transport</keyword>